<dbReference type="RefSeq" id="XP_018061604.1">
    <property type="nucleotide sequence ID" value="XM_018221726.1"/>
</dbReference>
<dbReference type="Pfam" id="PF00069">
    <property type="entry name" value="Pkinase"/>
    <property type="match status" value="1"/>
</dbReference>
<dbReference type="Gene3D" id="1.10.510.10">
    <property type="entry name" value="Transferase(Phosphotransferase) domain 1"/>
    <property type="match status" value="1"/>
</dbReference>
<dbReference type="KEGG" id="psco:LY89DRAFT_766367"/>
<dbReference type="GO" id="GO:0005524">
    <property type="term" value="F:ATP binding"/>
    <property type="evidence" value="ECO:0007669"/>
    <property type="project" value="UniProtKB-KW"/>
</dbReference>
<keyword evidence="4" id="KW-0418">Kinase</keyword>
<dbReference type="PANTHER" id="PTHR27001">
    <property type="entry name" value="OS01G0253100 PROTEIN"/>
    <property type="match status" value="1"/>
</dbReference>
<dbReference type="OrthoDB" id="1668230at2759"/>
<keyword evidence="4" id="KW-0808">Transferase</keyword>
<accession>A0A132B5I3</accession>
<evidence type="ECO:0000256" key="1">
    <source>
        <dbReference type="ARBA" id="ARBA00022741"/>
    </source>
</evidence>
<dbReference type="GO" id="GO:0005886">
    <property type="term" value="C:plasma membrane"/>
    <property type="evidence" value="ECO:0007669"/>
    <property type="project" value="TreeGrafter"/>
</dbReference>
<gene>
    <name evidence="4" type="ORF">LY89DRAFT_766367</name>
</gene>
<dbReference type="EMBL" id="KQ947440">
    <property type="protein sequence ID" value="KUJ07249.1"/>
    <property type="molecule type" value="Genomic_DNA"/>
</dbReference>
<evidence type="ECO:0000313" key="4">
    <source>
        <dbReference type="EMBL" id="KUJ07249.1"/>
    </source>
</evidence>
<dbReference type="AlphaFoldDB" id="A0A132B5I3"/>
<dbReference type="GO" id="GO:0004672">
    <property type="term" value="F:protein kinase activity"/>
    <property type="evidence" value="ECO:0007669"/>
    <property type="project" value="InterPro"/>
</dbReference>
<proteinExistence type="predicted"/>
<feature type="domain" description="Protein kinase" evidence="3">
    <location>
        <begin position="1"/>
        <end position="265"/>
    </location>
</feature>
<dbReference type="SUPFAM" id="SSF56112">
    <property type="entry name" value="Protein kinase-like (PK-like)"/>
    <property type="match status" value="1"/>
</dbReference>
<keyword evidence="2" id="KW-0067">ATP-binding</keyword>
<dbReference type="GeneID" id="28831452"/>
<evidence type="ECO:0000259" key="3">
    <source>
        <dbReference type="PROSITE" id="PS50011"/>
    </source>
</evidence>
<protein>
    <submittedName>
        <fullName evidence="4">Kinase-like protein</fullName>
    </submittedName>
</protein>
<keyword evidence="1" id="KW-0547">Nucleotide-binding</keyword>
<dbReference type="PANTHER" id="PTHR27001:SF931">
    <property type="entry name" value="OS11G0664100 PROTEIN"/>
    <property type="match status" value="1"/>
</dbReference>
<sequence length="265" mass="29900">MSVDGEIEMIYQYYPPGVKKVIASGGSAFIGEVDESTVLKYPLAPGREAIRTEIERKLLEIIGPHPRIIGFKGFSDMRIYLERAVNGTLAHHLLESGLPPPSTRQRLSWCREAAEAVAHIHSRRVLHCVIQPTNLLLDDEFHLKLADFQGRHLSEDGQVLLDGWSGEPCRFFCPRNDFFDANIITDLFALGCNFYFIMMGHAVFPDIKDGEDGFREKVAARFEKQEFPQDFHACSTVTLNCWKGLYGAAGEVVEEIKALEQKLED</sequence>
<dbReference type="PROSITE" id="PS50011">
    <property type="entry name" value="PROTEIN_KINASE_DOM"/>
    <property type="match status" value="1"/>
</dbReference>
<dbReference type="InParanoid" id="A0A132B5I3"/>
<dbReference type="SMART" id="SM00220">
    <property type="entry name" value="S_TKc"/>
    <property type="match status" value="1"/>
</dbReference>
<dbReference type="STRING" id="149040.A0A132B5I3"/>
<evidence type="ECO:0000313" key="5">
    <source>
        <dbReference type="Proteomes" id="UP000070700"/>
    </source>
</evidence>
<keyword evidence="5" id="KW-1185">Reference proteome</keyword>
<dbReference type="InterPro" id="IPR011009">
    <property type="entry name" value="Kinase-like_dom_sf"/>
</dbReference>
<name>A0A132B5I3_MOLSC</name>
<dbReference type="Proteomes" id="UP000070700">
    <property type="component" value="Unassembled WGS sequence"/>
</dbReference>
<evidence type="ECO:0000256" key="2">
    <source>
        <dbReference type="ARBA" id="ARBA00022840"/>
    </source>
</evidence>
<reference evidence="4 5" key="1">
    <citation type="submission" date="2015-10" db="EMBL/GenBank/DDBJ databases">
        <title>Full genome of DAOMC 229536 Phialocephala scopiformis, a fungal endophyte of spruce producing the potent anti-insectan compound rugulosin.</title>
        <authorList>
            <consortium name="DOE Joint Genome Institute"/>
            <person name="Walker A.K."/>
            <person name="Frasz S.L."/>
            <person name="Seifert K.A."/>
            <person name="Miller J.D."/>
            <person name="Mondo S.J."/>
            <person name="Labutti K."/>
            <person name="Lipzen A."/>
            <person name="Dockter R."/>
            <person name="Kennedy M."/>
            <person name="Grigoriev I.V."/>
            <person name="Spatafora J.W."/>
        </authorList>
    </citation>
    <scope>NUCLEOTIDE SEQUENCE [LARGE SCALE GENOMIC DNA]</scope>
    <source>
        <strain evidence="4 5">CBS 120377</strain>
    </source>
</reference>
<organism evidence="4 5">
    <name type="scientific">Mollisia scopiformis</name>
    <name type="common">Conifer needle endophyte fungus</name>
    <name type="synonym">Phialocephala scopiformis</name>
    <dbReference type="NCBI Taxonomy" id="149040"/>
    <lineage>
        <taxon>Eukaryota</taxon>
        <taxon>Fungi</taxon>
        <taxon>Dikarya</taxon>
        <taxon>Ascomycota</taxon>
        <taxon>Pezizomycotina</taxon>
        <taxon>Leotiomycetes</taxon>
        <taxon>Helotiales</taxon>
        <taxon>Mollisiaceae</taxon>
        <taxon>Mollisia</taxon>
    </lineage>
</organism>
<dbReference type="InterPro" id="IPR000719">
    <property type="entry name" value="Prot_kinase_dom"/>
</dbReference>